<dbReference type="SUPFAM" id="SSF50129">
    <property type="entry name" value="GroES-like"/>
    <property type="match status" value="1"/>
</dbReference>
<dbReference type="Gene3D" id="3.40.50.720">
    <property type="entry name" value="NAD(P)-binding Rossmann-like Domain"/>
    <property type="match status" value="1"/>
</dbReference>
<dbReference type="InterPro" id="IPR011032">
    <property type="entry name" value="GroES-like_sf"/>
</dbReference>
<sequence length="308" mass="31108">MKAVIIHSYGGPEVLRIAEVPVPRPARGQVRVRVAAAAVNPVDVQTRSGALTRAGILPPREVVGIGWDLSGTVDAVGPGVTGFAAGDRVVGLCDRLPLPVKAQAEYAVLDAGAVGRLPPDVDLTAAATLPLNALTAAQALDLTGLHPGQTLLVTGAAGAVGGYTVELAARAGLRVIAVAAESDEHLVRELGAEHVVARSAEPAPAVRELAPGGVDGVVDAASVGIAALDAVRGGGAFVAVLHGAPPPLRGIRVANVWIRADGPRLAALAAARLRLRVADTLPLDRVADAHRALEAGGLRGRLVLLPTA</sequence>
<dbReference type="Pfam" id="PF13602">
    <property type="entry name" value="ADH_zinc_N_2"/>
    <property type="match status" value="1"/>
</dbReference>
<dbReference type="InterPro" id="IPR020843">
    <property type="entry name" value="ER"/>
</dbReference>
<dbReference type="PANTHER" id="PTHR44154">
    <property type="entry name" value="QUINONE OXIDOREDUCTASE"/>
    <property type="match status" value="1"/>
</dbReference>
<dbReference type="EMBL" id="JBHSIU010000011">
    <property type="protein sequence ID" value="MFC4998223.1"/>
    <property type="molecule type" value="Genomic_DNA"/>
</dbReference>
<keyword evidence="4" id="KW-1185">Reference proteome</keyword>
<protein>
    <submittedName>
        <fullName evidence="3">NADP-dependent oxidoreductase</fullName>
        <ecNumber evidence="3">1.-.-.-</ecNumber>
    </submittedName>
</protein>
<dbReference type="SMART" id="SM00829">
    <property type="entry name" value="PKS_ER"/>
    <property type="match status" value="1"/>
</dbReference>
<keyword evidence="1" id="KW-0521">NADP</keyword>
<evidence type="ECO:0000313" key="4">
    <source>
        <dbReference type="Proteomes" id="UP001595912"/>
    </source>
</evidence>
<dbReference type="InterPro" id="IPR051603">
    <property type="entry name" value="Zinc-ADH_QOR/CCCR"/>
</dbReference>
<dbReference type="SUPFAM" id="SSF51735">
    <property type="entry name" value="NAD(P)-binding Rossmann-fold domains"/>
    <property type="match status" value="1"/>
</dbReference>
<evidence type="ECO:0000256" key="1">
    <source>
        <dbReference type="ARBA" id="ARBA00022857"/>
    </source>
</evidence>
<dbReference type="CDD" id="cd05289">
    <property type="entry name" value="MDR_like_2"/>
    <property type="match status" value="1"/>
</dbReference>
<dbReference type="Gene3D" id="3.90.180.10">
    <property type="entry name" value="Medium-chain alcohol dehydrogenases, catalytic domain"/>
    <property type="match status" value="1"/>
</dbReference>
<dbReference type="InterPro" id="IPR013154">
    <property type="entry name" value="ADH-like_N"/>
</dbReference>
<feature type="domain" description="Enoyl reductase (ER)" evidence="2">
    <location>
        <begin position="10"/>
        <end position="304"/>
    </location>
</feature>
<dbReference type="Proteomes" id="UP001595912">
    <property type="component" value="Unassembled WGS sequence"/>
</dbReference>
<accession>A0ABV9VS16</accession>
<proteinExistence type="predicted"/>
<reference evidence="4" key="1">
    <citation type="journal article" date="2019" name="Int. J. Syst. Evol. Microbiol.">
        <title>The Global Catalogue of Microorganisms (GCM) 10K type strain sequencing project: providing services to taxonomists for standard genome sequencing and annotation.</title>
        <authorList>
            <consortium name="The Broad Institute Genomics Platform"/>
            <consortium name="The Broad Institute Genome Sequencing Center for Infectious Disease"/>
            <person name="Wu L."/>
            <person name="Ma J."/>
        </authorList>
    </citation>
    <scope>NUCLEOTIDE SEQUENCE [LARGE SCALE GENOMIC DNA]</scope>
    <source>
        <strain evidence="4">CGMCC 4.7152</strain>
    </source>
</reference>
<dbReference type="GO" id="GO:0016491">
    <property type="term" value="F:oxidoreductase activity"/>
    <property type="evidence" value="ECO:0007669"/>
    <property type="project" value="UniProtKB-KW"/>
</dbReference>
<evidence type="ECO:0000259" key="2">
    <source>
        <dbReference type="SMART" id="SM00829"/>
    </source>
</evidence>
<comment type="caution">
    <text evidence="3">The sequence shown here is derived from an EMBL/GenBank/DDBJ whole genome shotgun (WGS) entry which is preliminary data.</text>
</comment>
<dbReference type="InterPro" id="IPR036291">
    <property type="entry name" value="NAD(P)-bd_dom_sf"/>
</dbReference>
<evidence type="ECO:0000313" key="3">
    <source>
        <dbReference type="EMBL" id="MFC4998223.1"/>
    </source>
</evidence>
<gene>
    <name evidence="3" type="ORF">ACFPIJ_10300</name>
</gene>
<dbReference type="PANTHER" id="PTHR44154:SF1">
    <property type="entry name" value="QUINONE OXIDOREDUCTASE"/>
    <property type="match status" value="1"/>
</dbReference>
<name>A0ABV9VS16_9ACTN</name>
<dbReference type="EC" id="1.-.-.-" evidence="3"/>
<dbReference type="RefSeq" id="WP_380114475.1">
    <property type="nucleotide sequence ID" value="NZ_JBHSIU010000011.1"/>
</dbReference>
<keyword evidence="3" id="KW-0560">Oxidoreductase</keyword>
<dbReference type="Pfam" id="PF08240">
    <property type="entry name" value="ADH_N"/>
    <property type="match status" value="1"/>
</dbReference>
<organism evidence="3 4">
    <name type="scientific">Dactylosporangium cerinum</name>
    <dbReference type="NCBI Taxonomy" id="1434730"/>
    <lineage>
        <taxon>Bacteria</taxon>
        <taxon>Bacillati</taxon>
        <taxon>Actinomycetota</taxon>
        <taxon>Actinomycetes</taxon>
        <taxon>Micromonosporales</taxon>
        <taxon>Micromonosporaceae</taxon>
        <taxon>Dactylosporangium</taxon>
    </lineage>
</organism>